<dbReference type="InterPro" id="IPR000322">
    <property type="entry name" value="Glyco_hydro_31_TIM"/>
</dbReference>
<keyword evidence="3 4" id="KW-0326">Glycosidase</keyword>
<dbReference type="EMBL" id="CAJPVJ010041739">
    <property type="protein sequence ID" value="CAG2182022.1"/>
    <property type="molecule type" value="Genomic_DNA"/>
</dbReference>
<sequence length="220" mass="25117">MVTKLKEMGYRVTLWVYPFVNTDSEVFSKESQYFIKAQNGSTAVNGWWNGNGAHVDFTNKKAQEWFVSRLKHIQNTTGIDSFKFDAGELGWVSRDFKLSDLSIEQTPVSLTQLYAQTVSQLGNMIETRVGYKTQDLPIFVRMLDKNSEWGYNGGLQTLIPTALIMSIGGYSFVLPDMIGGNAYKNFPSKDLYIRWLQVNTLMPTLQFSITPWDYKEASQE</sequence>
<dbReference type="AlphaFoldDB" id="A0A7R9MSF7"/>
<evidence type="ECO:0000256" key="4">
    <source>
        <dbReference type="RuleBase" id="RU361185"/>
    </source>
</evidence>
<evidence type="ECO:0000259" key="5">
    <source>
        <dbReference type="Pfam" id="PF01055"/>
    </source>
</evidence>
<evidence type="ECO:0000313" key="7">
    <source>
        <dbReference type="Proteomes" id="UP000728032"/>
    </source>
</evidence>
<proteinExistence type="inferred from homology"/>
<dbReference type="GO" id="GO:0004553">
    <property type="term" value="F:hydrolase activity, hydrolyzing O-glycosyl compounds"/>
    <property type="evidence" value="ECO:0007669"/>
    <property type="project" value="InterPro"/>
</dbReference>
<dbReference type="EMBL" id="OC956564">
    <property type="protein sequence ID" value="CAD7664885.1"/>
    <property type="molecule type" value="Genomic_DNA"/>
</dbReference>
<gene>
    <name evidence="6" type="ORF">ONB1V03_LOCUS21443</name>
</gene>
<dbReference type="SUPFAM" id="SSF51445">
    <property type="entry name" value="(Trans)glycosidases"/>
    <property type="match status" value="1"/>
</dbReference>
<comment type="similarity">
    <text evidence="1 4">Belongs to the glycosyl hydrolase 31 family.</text>
</comment>
<evidence type="ECO:0000256" key="1">
    <source>
        <dbReference type="ARBA" id="ARBA00007806"/>
    </source>
</evidence>
<dbReference type="Proteomes" id="UP000728032">
    <property type="component" value="Unassembled WGS sequence"/>
</dbReference>
<evidence type="ECO:0000256" key="2">
    <source>
        <dbReference type="ARBA" id="ARBA00022801"/>
    </source>
</evidence>
<dbReference type="Pfam" id="PF01055">
    <property type="entry name" value="Glyco_hydro_31_2nd"/>
    <property type="match status" value="1"/>
</dbReference>
<dbReference type="InterPro" id="IPR050985">
    <property type="entry name" value="Alpha-glycosidase_related"/>
</dbReference>
<dbReference type="OrthoDB" id="6499819at2759"/>
<accession>A0A7R9MSF7</accession>
<dbReference type="CDD" id="cd06592">
    <property type="entry name" value="GH31_NET37"/>
    <property type="match status" value="1"/>
</dbReference>
<feature type="domain" description="Glycoside hydrolase family 31 TIM barrel" evidence="5">
    <location>
        <begin position="1"/>
        <end position="207"/>
    </location>
</feature>
<feature type="non-terminal residue" evidence="6">
    <location>
        <position position="1"/>
    </location>
</feature>
<dbReference type="Gene3D" id="3.20.20.80">
    <property type="entry name" value="Glycosidases"/>
    <property type="match status" value="1"/>
</dbReference>
<organism evidence="6">
    <name type="scientific">Oppiella nova</name>
    <dbReference type="NCBI Taxonomy" id="334625"/>
    <lineage>
        <taxon>Eukaryota</taxon>
        <taxon>Metazoa</taxon>
        <taxon>Ecdysozoa</taxon>
        <taxon>Arthropoda</taxon>
        <taxon>Chelicerata</taxon>
        <taxon>Arachnida</taxon>
        <taxon>Acari</taxon>
        <taxon>Acariformes</taxon>
        <taxon>Sarcoptiformes</taxon>
        <taxon>Oribatida</taxon>
        <taxon>Brachypylina</taxon>
        <taxon>Oppioidea</taxon>
        <taxon>Oppiidae</taxon>
        <taxon>Oppiella</taxon>
    </lineage>
</organism>
<evidence type="ECO:0000313" key="6">
    <source>
        <dbReference type="EMBL" id="CAD7664885.1"/>
    </source>
</evidence>
<keyword evidence="7" id="KW-1185">Reference proteome</keyword>
<dbReference type="GO" id="GO:0005975">
    <property type="term" value="P:carbohydrate metabolic process"/>
    <property type="evidence" value="ECO:0007669"/>
    <property type="project" value="InterPro"/>
</dbReference>
<evidence type="ECO:0000256" key="3">
    <source>
        <dbReference type="ARBA" id="ARBA00023295"/>
    </source>
</evidence>
<keyword evidence="2 4" id="KW-0378">Hydrolase</keyword>
<protein>
    <recommendedName>
        <fullName evidence="5">Glycoside hydrolase family 31 TIM barrel domain-containing protein</fullName>
    </recommendedName>
</protein>
<dbReference type="PANTHER" id="PTHR43053:SF4">
    <property type="entry name" value="MYOGENESIS-REGULATING GLYCOSIDASE"/>
    <property type="match status" value="1"/>
</dbReference>
<dbReference type="InterPro" id="IPR017853">
    <property type="entry name" value="GH"/>
</dbReference>
<name>A0A7R9MSF7_9ACAR</name>
<dbReference type="PANTHER" id="PTHR43053">
    <property type="entry name" value="GLYCOSIDASE FAMILY 31"/>
    <property type="match status" value="1"/>
</dbReference>
<reference evidence="6" key="1">
    <citation type="submission" date="2020-11" db="EMBL/GenBank/DDBJ databases">
        <authorList>
            <person name="Tran Van P."/>
        </authorList>
    </citation>
    <scope>NUCLEOTIDE SEQUENCE</scope>
</reference>